<name>A0A6J7HP53_9ZZZZ</name>
<dbReference type="GO" id="GO:0050797">
    <property type="term" value="F:thymidylate synthase (FAD) activity"/>
    <property type="evidence" value="ECO:0007669"/>
    <property type="project" value="InterPro"/>
</dbReference>
<dbReference type="PROSITE" id="PS51331">
    <property type="entry name" value="THYX"/>
    <property type="match status" value="1"/>
</dbReference>
<reference evidence="1" key="1">
    <citation type="submission" date="2020-05" db="EMBL/GenBank/DDBJ databases">
        <authorList>
            <person name="Chiriac C."/>
            <person name="Salcher M."/>
            <person name="Ghai R."/>
            <person name="Kavagutti S V."/>
        </authorList>
    </citation>
    <scope>NUCLEOTIDE SEQUENCE</scope>
</reference>
<protein>
    <submittedName>
        <fullName evidence="1">Unannotated protein</fullName>
    </submittedName>
</protein>
<sequence>MSGILSSAVGRLPAAVRVSVRFVVEHPPITVRSEMTVELVKSSASDADVVFAARVSTVGEQSMEDLDADPAAARGLIGYLMRERHGSPFEHNSMTFFVQAPIFVWREHMRHRIASYNEESGRYRELKPVFYVPSRDRNVVQVGKTGAYEFLPGSADQYDLIDASMRDSCARSYAAYQEMLNAGIAREVARMVLPVSIYSSAYVTMNARAMMNFLSLRRKSEGSQYPSYPQREIEMVAEAYESEWARLMPITHAAFVAGGRVAP</sequence>
<gene>
    <name evidence="1" type="ORF">UFOPK3720_00045</name>
</gene>
<dbReference type="InterPro" id="IPR036098">
    <property type="entry name" value="Thymidylate_synthase_ThyX_sf"/>
</dbReference>
<dbReference type="AlphaFoldDB" id="A0A6J7HP53"/>
<dbReference type="HAMAP" id="MF_01408">
    <property type="entry name" value="ThyX"/>
    <property type="match status" value="1"/>
</dbReference>
<dbReference type="GO" id="GO:0004799">
    <property type="term" value="F:thymidylate synthase activity"/>
    <property type="evidence" value="ECO:0007669"/>
    <property type="project" value="TreeGrafter"/>
</dbReference>
<organism evidence="1">
    <name type="scientific">freshwater metagenome</name>
    <dbReference type="NCBI Taxonomy" id="449393"/>
    <lineage>
        <taxon>unclassified sequences</taxon>
        <taxon>metagenomes</taxon>
        <taxon>ecological metagenomes</taxon>
    </lineage>
</organism>
<dbReference type="PANTHER" id="PTHR34934">
    <property type="entry name" value="FLAVIN-DEPENDENT THYMIDYLATE SYNTHASE"/>
    <property type="match status" value="1"/>
</dbReference>
<accession>A0A6J7HP53</accession>
<dbReference type="InterPro" id="IPR003669">
    <property type="entry name" value="Thymidylate_synthase_ThyX"/>
</dbReference>
<dbReference type="CDD" id="cd20175">
    <property type="entry name" value="ThyX"/>
    <property type="match status" value="1"/>
</dbReference>
<dbReference type="Gene3D" id="3.30.1360.170">
    <property type="match status" value="1"/>
</dbReference>
<dbReference type="PANTHER" id="PTHR34934:SF1">
    <property type="entry name" value="FLAVIN-DEPENDENT THYMIDYLATE SYNTHASE"/>
    <property type="match status" value="1"/>
</dbReference>
<dbReference type="GO" id="GO:0070402">
    <property type="term" value="F:NADPH binding"/>
    <property type="evidence" value="ECO:0007669"/>
    <property type="project" value="TreeGrafter"/>
</dbReference>
<dbReference type="EMBL" id="CAFBNB010000004">
    <property type="protein sequence ID" value="CAB4917379.1"/>
    <property type="molecule type" value="Genomic_DNA"/>
</dbReference>
<dbReference type="Pfam" id="PF02511">
    <property type="entry name" value="Thy1"/>
    <property type="match status" value="1"/>
</dbReference>
<dbReference type="GO" id="GO:0050660">
    <property type="term" value="F:flavin adenine dinucleotide binding"/>
    <property type="evidence" value="ECO:0007669"/>
    <property type="project" value="InterPro"/>
</dbReference>
<evidence type="ECO:0000313" key="1">
    <source>
        <dbReference type="EMBL" id="CAB4917379.1"/>
    </source>
</evidence>
<dbReference type="SUPFAM" id="SSF69796">
    <property type="entry name" value="Thymidylate synthase-complementing protein Thy1"/>
    <property type="match status" value="1"/>
</dbReference>
<dbReference type="GO" id="GO:0006231">
    <property type="term" value="P:dTMP biosynthetic process"/>
    <property type="evidence" value="ECO:0007669"/>
    <property type="project" value="InterPro"/>
</dbReference>
<dbReference type="NCBIfam" id="TIGR02170">
    <property type="entry name" value="thyX"/>
    <property type="match status" value="1"/>
</dbReference>
<proteinExistence type="inferred from homology"/>